<dbReference type="Pfam" id="PF00497">
    <property type="entry name" value="SBP_bac_3"/>
    <property type="match status" value="1"/>
</dbReference>
<gene>
    <name evidence="3" type="ORF">PRZ03_03335</name>
</gene>
<dbReference type="Gene3D" id="3.40.190.10">
    <property type="entry name" value="Periplasmic binding protein-like II"/>
    <property type="match status" value="2"/>
</dbReference>
<feature type="signal peptide" evidence="1">
    <location>
        <begin position="1"/>
        <end position="24"/>
    </location>
</feature>
<keyword evidence="4" id="KW-1185">Reference proteome</keyword>
<organism evidence="3 4">
    <name type="scientific">Roseateles albus</name>
    <dbReference type="NCBI Taxonomy" id="2987525"/>
    <lineage>
        <taxon>Bacteria</taxon>
        <taxon>Pseudomonadati</taxon>
        <taxon>Pseudomonadota</taxon>
        <taxon>Betaproteobacteria</taxon>
        <taxon>Burkholderiales</taxon>
        <taxon>Sphaerotilaceae</taxon>
        <taxon>Roseateles</taxon>
    </lineage>
</organism>
<sequence length="254" mass="28502">MRRRELVRGSALALGLASVPMAHAQPAQPFFLQAFTENLPPLNFSGASGPAGFSVDLLRMMAGEAGLGLDVQVQPWIRAMRSAAESKHSVLFSLARLPEREALFQWVGPISERRIVIYRLARRTDIHFTGLQQLQGLKIGVVRESAAAKRLLAMGLTPEAEIEWAQDDASNLRKLLAGRMDLLVMLDWAAAWNLKQHKLPFASLTELAAMDTDLSYWYGLHPEIEPTIKQRLQSALDRIKLDGRYAALRRRYFD</sequence>
<feature type="chain" id="PRO_5045643439" evidence="1">
    <location>
        <begin position="25"/>
        <end position="254"/>
    </location>
</feature>
<dbReference type="PANTHER" id="PTHR38834:SF3">
    <property type="entry name" value="SOLUTE-BINDING PROTEIN FAMILY 3_N-TERMINAL DOMAIN-CONTAINING PROTEIN"/>
    <property type="match status" value="1"/>
</dbReference>
<feature type="domain" description="Solute-binding protein family 3/N-terminal" evidence="2">
    <location>
        <begin position="31"/>
        <end position="254"/>
    </location>
</feature>
<keyword evidence="1" id="KW-0732">Signal</keyword>
<dbReference type="SMART" id="SM00062">
    <property type="entry name" value="PBPb"/>
    <property type="match status" value="1"/>
</dbReference>
<evidence type="ECO:0000256" key="1">
    <source>
        <dbReference type="SAM" id="SignalP"/>
    </source>
</evidence>
<protein>
    <submittedName>
        <fullName evidence="3">Transporter substrate-binding domain-containing protein</fullName>
    </submittedName>
</protein>
<evidence type="ECO:0000313" key="4">
    <source>
        <dbReference type="Proteomes" id="UP001221189"/>
    </source>
</evidence>
<dbReference type="Proteomes" id="UP001221189">
    <property type="component" value="Unassembled WGS sequence"/>
</dbReference>
<evidence type="ECO:0000313" key="3">
    <source>
        <dbReference type="EMBL" id="MDC8770594.1"/>
    </source>
</evidence>
<name>A0ABT5KAY7_9BURK</name>
<dbReference type="SUPFAM" id="SSF53850">
    <property type="entry name" value="Periplasmic binding protein-like II"/>
    <property type="match status" value="1"/>
</dbReference>
<dbReference type="PANTHER" id="PTHR38834">
    <property type="entry name" value="PERIPLASMIC SUBSTRATE BINDING PROTEIN FAMILY 3"/>
    <property type="match status" value="1"/>
</dbReference>
<reference evidence="3 4" key="1">
    <citation type="submission" date="2022-10" db="EMBL/GenBank/DDBJ databases">
        <title>Paucibacter sp. hw1 Genome sequencing.</title>
        <authorList>
            <person name="Park S."/>
        </authorList>
    </citation>
    <scope>NUCLEOTIDE SEQUENCE [LARGE SCALE GENOMIC DNA]</scope>
    <source>
        <strain evidence="4">hw1</strain>
    </source>
</reference>
<dbReference type="EMBL" id="JAQQXT010000002">
    <property type="protein sequence ID" value="MDC8770594.1"/>
    <property type="molecule type" value="Genomic_DNA"/>
</dbReference>
<dbReference type="InterPro" id="IPR001638">
    <property type="entry name" value="Solute-binding_3/MltF_N"/>
</dbReference>
<accession>A0ABT5KAY7</accession>
<dbReference type="RefSeq" id="WP_273599024.1">
    <property type="nucleotide sequence ID" value="NZ_JAQQXT010000002.1"/>
</dbReference>
<comment type="caution">
    <text evidence="3">The sequence shown here is derived from an EMBL/GenBank/DDBJ whole genome shotgun (WGS) entry which is preliminary data.</text>
</comment>
<proteinExistence type="predicted"/>
<evidence type="ECO:0000259" key="2">
    <source>
        <dbReference type="SMART" id="SM00062"/>
    </source>
</evidence>